<comment type="caution">
    <text evidence="2">The sequence shown here is derived from an EMBL/GenBank/DDBJ whole genome shotgun (WGS) entry which is preliminary data.</text>
</comment>
<name>A0ABQ9I9M7_9NEOP</name>
<gene>
    <name evidence="2" type="ORF">PR048_005932</name>
</gene>
<protein>
    <submittedName>
        <fullName evidence="2">Uncharacterized protein</fullName>
    </submittedName>
</protein>
<proteinExistence type="predicted"/>
<feature type="region of interest" description="Disordered" evidence="1">
    <location>
        <begin position="373"/>
        <end position="392"/>
    </location>
</feature>
<dbReference type="EMBL" id="JARBHB010000002">
    <property type="protein sequence ID" value="KAJ8893341.1"/>
    <property type="molecule type" value="Genomic_DNA"/>
</dbReference>
<accession>A0ABQ9I9M7</accession>
<feature type="compositionally biased region" description="Pro residues" evidence="1">
    <location>
        <begin position="60"/>
        <end position="69"/>
    </location>
</feature>
<evidence type="ECO:0000256" key="1">
    <source>
        <dbReference type="SAM" id="MobiDB-lite"/>
    </source>
</evidence>
<feature type="region of interest" description="Disordered" evidence="1">
    <location>
        <begin position="109"/>
        <end position="144"/>
    </location>
</feature>
<evidence type="ECO:0000313" key="2">
    <source>
        <dbReference type="EMBL" id="KAJ8893341.1"/>
    </source>
</evidence>
<sequence length="576" mass="63725">MTYPMVVILINTRRATLREWALIFYGTAVTPDGHKHQPPFPTLGKNLDRHISPLIRPIPAMNPLPLYPDPPKKNKNKSKSVAKPVHLPTNSSQELGIKPHVEIRRPTVSTAARLREKSTPATEVQHTAASSPLPDTTVLSPSQESPLGGGSLTILLEPMPSDTPPRVPAVFRHYPKIQSLYPMYPVSSAKIGSSSFRPADSFISSATLDLLQDDSRHRAHTRWKARTMFLSCTSDLYQVFGHEKWGCVIMSQSTFAMLRLQKHAGGCEYQHSCSVADLREQPQCSSRKLLQWPLQSNSVVGRKVTGLTVPGTLYKWNLVLHGTDTSPDGERGASRPETGVEGREKVGTKPPPSPPVDSVEHNSMLKPEWKVVQQGHARNDVQRTTTEEESSASSGCVALSRNGQECIGLLCLVVLLLARCPVKLLVRLVAFTPFSTTNNDQRAETRSAQTRLTLPRASPLFLSYCDVAHNLSMCRIENVSLLTNEALVEVDVVVLDSDPRITRNIWEKRGLNISEVPSRYTRLVWWPILSTPNQQSLSRPLQAGGAFNTCLPGVFEESSEVLTPSDWQAAGHWHSP</sequence>
<dbReference type="Proteomes" id="UP001159363">
    <property type="component" value="Chromosome 2"/>
</dbReference>
<feature type="compositionally biased region" description="Polar residues" evidence="1">
    <location>
        <begin position="119"/>
        <end position="144"/>
    </location>
</feature>
<keyword evidence="3" id="KW-1185">Reference proteome</keyword>
<feature type="region of interest" description="Disordered" evidence="1">
    <location>
        <begin position="324"/>
        <end position="360"/>
    </location>
</feature>
<reference evidence="2 3" key="1">
    <citation type="submission" date="2023-02" db="EMBL/GenBank/DDBJ databases">
        <title>LHISI_Scaffold_Assembly.</title>
        <authorList>
            <person name="Stuart O.P."/>
            <person name="Cleave R."/>
            <person name="Magrath M.J.L."/>
            <person name="Mikheyev A.S."/>
        </authorList>
    </citation>
    <scope>NUCLEOTIDE SEQUENCE [LARGE SCALE GENOMIC DNA]</scope>
    <source>
        <strain evidence="2">Daus_M_001</strain>
        <tissue evidence="2">Leg muscle</tissue>
    </source>
</reference>
<feature type="region of interest" description="Disordered" evidence="1">
    <location>
        <begin position="60"/>
        <end position="94"/>
    </location>
</feature>
<organism evidence="2 3">
    <name type="scientific">Dryococelus australis</name>
    <dbReference type="NCBI Taxonomy" id="614101"/>
    <lineage>
        <taxon>Eukaryota</taxon>
        <taxon>Metazoa</taxon>
        <taxon>Ecdysozoa</taxon>
        <taxon>Arthropoda</taxon>
        <taxon>Hexapoda</taxon>
        <taxon>Insecta</taxon>
        <taxon>Pterygota</taxon>
        <taxon>Neoptera</taxon>
        <taxon>Polyneoptera</taxon>
        <taxon>Phasmatodea</taxon>
        <taxon>Verophasmatodea</taxon>
        <taxon>Anareolatae</taxon>
        <taxon>Phasmatidae</taxon>
        <taxon>Eurycanthinae</taxon>
        <taxon>Dryococelus</taxon>
    </lineage>
</organism>
<feature type="compositionally biased region" description="Basic and acidic residues" evidence="1">
    <location>
        <begin position="328"/>
        <end position="347"/>
    </location>
</feature>
<evidence type="ECO:0000313" key="3">
    <source>
        <dbReference type="Proteomes" id="UP001159363"/>
    </source>
</evidence>